<evidence type="ECO:0000256" key="1">
    <source>
        <dbReference type="SAM" id="MobiDB-lite"/>
    </source>
</evidence>
<evidence type="ECO:0000313" key="3">
    <source>
        <dbReference type="Proteomes" id="UP001157006"/>
    </source>
</evidence>
<feature type="compositionally biased region" description="Low complexity" evidence="1">
    <location>
        <begin position="132"/>
        <end position="147"/>
    </location>
</feature>
<reference evidence="2 3" key="1">
    <citation type="submission" date="2023-01" db="EMBL/GenBank/DDBJ databases">
        <authorList>
            <person name="Kreplak J."/>
        </authorList>
    </citation>
    <scope>NUCLEOTIDE SEQUENCE [LARGE SCALE GENOMIC DNA]</scope>
</reference>
<organism evidence="2 3">
    <name type="scientific">Vicia faba</name>
    <name type="common">Broad bean</name>
    <name type="synonym">Faba vulgaris</name>
    <dbReference type="NCBI Taxonomy" id="3906"/>
    <lineage>
        <taxon>Eukaryota</taxon>
        <taxon>Viridiplantae</taxon>
        <taxon>Streptophyta</taxon>
        <taxon>Embryophyta</taxon>
        <taxon>Tracheophyta</taxon>
        <taxon>Spermatophyta</taxon>
        <taxon>Magnoliopsida</taxon>
        <taxon>eudicotyledons</taxon>
        <taxon>Gunneridae</taxon>
        <taxon>Pentapetalae</taxon>
        <taxon>rosids</taxon>
        <taxon>fabids</taxon>
        <taxon>Fabales</taxon>
        <taxon>Fabaceae</taxon>
        <taxon>Papilionoideae</taxon>
        <taxon>50 kb inversion clade</taxon>
        <taxon>NPAAA clade</taxon>
        <taxon>Hologalegina</taxon>
        <taxon>IRL clade</taxon>
        <taxon>Fabeae</taxon>
        <taxon>Vicia</taxon>
    </lineage>
</organism>
<name>A0AAV1AVN7_VICFA</name>
<protein>
    <submittedName>
        <fullName evidence="2">Uncharacterized protein</fullName>
    </submittedName>
</protein>
<dbReference type="Proteomes" id="UP001157006">
    <property type="component" value="Chromosome 5"/>
</dbReference>
<sequence length="147" mass="16599">MALERTVKDIQDQNAQLQEMFLNLSLGQEEVKALLTRGMVQGNSSNARSDQLEALQSELTTMRIQMMGKLVGQMALIQDLAQRKEELRVLVNQLLRDNQLGQTSEVEEQVTIQPPSRQEDKGKAPLLASGSQAHQQPRQHQQGNRRK</sequence>
<proteinExistence type="predicted"/>
<evidence type="ECO:0000313" key="2">
    <source>
        <dbReference type="EMBL" id="CAI8614470.1"/>
    </source>
</evidence>
<accession>A0AAV1AVN7</accession>
<feature type="compositionally biased region" description="Polar residues" evidence="1">
    <location>
        <begin position="102"/>
        <end position="116"/>
    </location>
</feature>
<dbReference type="AlphaFoldDB" id="A0AAV1AVN7"/>
<dbReference type="EMBL" id="OX451740">
    <property type="protein sequence ID" value="CAI8614470.1"/>
    <property type="molecule type" value="Genomic_DNA"/>
</dbReference>
<feature type="region of interest" description="Disordered" evidence="1">
    <location>
        <begin position="102"/>
        <end position="147"/>
    </location>
</feature>
<gene>
    <name evidence="2" type="ORF">VFH_V130960</name>
</gene>
<keyword evidence="3" id="KW-1185">Reference proteome</keyword>